<dbReference type="KEGG" id="vg:77850708"/>
<sequence>MIPSRFRRNYFDREYVVKVGSYYVQYYEMDSVDEHGDETELLVGFTENLKEAKRFSVMPRNLSAALNADVMTVTDML</sequence>
<reference evidence="1 2" key="1">
    <citation type="submission" date="2019-07" db="EMBL/GenBank/DDBJ databases">
        <authorList>
            <person name="Tomko B.E."/>
            <person name="Krukonis G.P."/>
            <person name="Delesalle V.A."/>
        </authorList>
    </citation>
    <scope>NUCLEOTIDE SEQUENCE [LARGE SCALE GENOMIC DNA]</scope>
</reference>
<accession>A0A5P8PI74</accession>
<dbReference type="Proteomes" id="UP000326995">
    <property type="component" value="Segment"/>
</dbReference>
<dbReference type="RefSeq" id="YP_010644483.1">
    <property type="nucleotide sequence ID" value="NC_070625.1"/>
</dbReference>
<evidence type="ECO:0000313" key="2">
    <source>
        <dbReference type="Proteomes" id="UP000326995"/>
    </source>
</evidence>
<protein>
    <submittedName>
        <fullName evidence="1">Uncharacterized protein</fullName>
    </submittedName>
</protein>
<gene>
    <name evidence="1" type="primary">82</name>
    <name evidence="1" type="ORF">049ML001_82</name>
</gene>
<proteinExistence type="predicted"/>
<evidence type="ECO:0000313" key="1">
    <source>
        <dbReference type="EMBL" id="QFR56384.1"/>
    </source>
</evidence>
<name>A0A5P8PI74_9CAUD</name>
<keyword evidence="2" id="KW-1185">Reference proteome</keyword>
<dbReference type="EMBL" id="MN176227">
    <property type="protein sequence ID" value="QFR56384.1"/>
    <property type="molecule type" value="Genomic_DNA"/>
</dbReference>
<dbReference type="GeneID" id="77850708"/>
<organism evidence="1 2">
    <name type="scientific">Bacillus phage 049ML001</name>
    <dbReference type="NCBI Taxonomy" id="2601660"/>
    <lineage>
        <taxon>Viruses</taxon>
        <taxon>Duplodnaviria</taxon>
        <taxon>Heunggongvirae</taxon>
        <taxon>Uroviricota</taxon>
        <taxon>Caudoviricetes</taxon>
        <taxon>Trautnerviridae</taxon>
        <taxon>Polsinellivirinae</taxon>
        <taxon>Rivavirus</taxon>
        <taxon>Rivavirus rv049ML001</taxon>
    </lineage>
</organism>